<dbReference type="GO" id="GO:0006353">
    <property type="term" value="P:DNA-templated transcription termination"/>
    <property type="evidence" value="ECO:0007669"/>
    <property type="project" value="UniProtKB-KW"/>
</dbReference>
<dbReference type="SMART" id="SM00733">
    <property type="entry name" value="Mterf"/>
    <property type="match status" value="6"/>
</dbReference>
<dbReference type="GO" id="GO:0003676">
    <property type="term" value="F:nucleic acid binding"/>
    <property type="evidence" value="ECO:0007669"/>
    <property type="project" value="InterPro"/>
</dbReference>
<evidence type="ECO:0000313" key="4">
    <source>
        <dbReference type="EMBL" id="EEF41625.1"/>
    </source>
</evidence>
<keyword evidence="2" id="KW-0805">Transcription regulation</keyword>
<keyword evidence="2" id="KW-0804">Transcription</keyword>
<reference evidence="5" key="1">
    <citation type="journal article" date="2010" name="Nat. Biotechnol.">
        <title>Draft genome sequence of the oilseed species Ricinus communis.</title>
        <authorList>
            <person name="Chan A.P."/>
            <person name="Crabtree J."/>
            <person name="Zhao Q."/>
            <person name="Lorenzi H."/>
            <person name="Orvis J."/>
            <person name="Puiu D."/>
            <person name="Melake-Berhan A."/>
            <person name="Jones K.M."/>
            <person name="Redman J."/>
            <person name="Chen G."/>
            <person name="Cahoon E.B."/>
            <person name="Gedil M."/>
            <person name="Stanke M."/>
            <person name="Haas B.J."/>
            <person name="Wortman J.R."/>
            <person name="Fraser-Liggett C.M."/>
            <person name="Ravel J."/>
            <person name="Rabinowicz P.D."/>
        </authorList>
    </citation>
    <scope>NUCLEOTIDE SEQUENCE [LARGE SCALE GENOMIC DNA]</scope>
    <source>
        <strain evidence="5">cv. Hale</strain>
    </source>
</reference>
<dbReference type="KEGG" id="rcu:8287161"/>
<dbReference type="Pfam" id="PF02536">
    <property type="entry name" value="mTERF"/>
    <property type="match status" value="1"/>
</dbReference>
<organism evidence="4 5">
    <name type="scientific">Ricinus communis</name>
    <name type="common">Castor bean</name>
    <dbReference type="NCBI Taxonomy" id="3988"/>
    <lineage>
        <taxon>Eukaryota</taxon>
        <taxon>Viridiplantae</taxon>
        <taxon>Streptophyta</taxon>
        <taxon>Embryophyta</taxon>
        <taxon>Tracheophyta</taxon>
        <taxon>Spermatophyta</taxon>
        <taxon>Magnoliopsida</taxon>
        <taxon>eudicotyledons</taxon>
        <taxon>Gunneridae</taxon>
        <taxon>Pentapetalae</taxon>
        <taxon>rosids</taxon>
        <taxon>fabids</taxon>
        <taxon>Malpighiales</taxon>
        <taxon>Euphorbiaceae</taxon>
        <taxon>Acalyphoideae</taxon>
        <taxon>Acalypheae</taxon>
        <taxon>Ricinus</taxon>
    </lineage>
</organism>
<evidence type="ECO:0000256" key="1">
    <source>
        <dbReference type="ARBA" id="ARBA00007692"/>
    </source>
</evidence>
<dbReference type="FunCoup" id="B9S3U4">
    <property type="interactions" value="333"/>
</dbReference>
<dbReference type="GO" id="GO:0009507">
    <property type="term" value="C:chloroplast"/>
    <property type="evidence" value="ECO:0000318"/>
    <property type="project" value="GO_Central"/>
</dbReference>
<protein>
    <submittedName>
        <fullName evidence="4">Uncharacterized protein</fullName>
    </submittedName>
</protein>
<accession>B9S3U4</accession>
<evidence type="ECO:0000256" key="3">
    <source>
        <dbReference type="ARBA" id="ARBA00022946"/>
    </source>
</evidence>
<keyword evidence="3" id="KW-0809">Transit peptide</keyword>
<keyword evidence="2" id="KW-0806">Transcription termination</keyword>
<dbReference type="GO" id="GO:0009658">
    <property type="term" value="P:chloroplast organization"/>
    <property type="evidence" value="ECO:0000318"/>
    <property type="project" value="GO_Central"/>
</dbReference>
<dbReference type="STRING" id="3988.B9S3U4"/>
<dbReference type="OrthoDB" id="637682at2759"/>
<dbReference type="PANTHER" id="PTHR13068:SF133">
    <property type="entry name" value="MITOCHONDRIAL TRANSCRIPTION TERMINATION FACTOR FAMILY PROTEIN"/>
    <property type="match status" value="1"/>
</dbReference>
<gene>
    <name evidence="4" type="ORF">RCOM_0555350</name>
</gene>
<dbReference type="OMA" id="CICTSAV"/>
<dbReference type="Proteomes" id="UP000008311">
    <property type="component" value="Unassembled WGS sequence"/>
</dbReference>
<dbReference type="FunFam" id="1.25.70.10:FF:000001">
    <property type="entry name" value="Mitochondrial transcription termination factor-like"/>
    <property type="match status" value="1"/>
</dbReference>
<comment type="similarity">
    <text evidence="1">Belongs to the mTERF family.</text>
</comment>
<dbReference type="AlphaFoldDB" id="B9S3U4"/>
<dbReference type="PANTHER" id="PTHR13068">
    <property type="entry name" value="CGI-12 PROTEIN-RELATED"/>
    <property type="match status" value="1"/>
</dbReference>
<keyword evidence="5" id="KW-1185">Reference proteome</keyword>
<dbReference type="InParanoid" id="B9S3U4"/>
<evidence type="ECO:0000313" key="5">
    <source>
        <dbReference type="Proteomes" id="UP000008311"/>
    </source>
</evidence>
<dbReference type="eggNOG" id="KOG1267">
    <property type="taxonomic scope" value="Eukaryota"/>
</dbReference>
<name>B9S3U4_RICCO</name>
<sequence length="377" mass="43003">MPFSIRSLRRLPTPAVSLQSEPLLKVLTSKISTNRDSFTVDYLVHSCGLSFEAAISSSQKVHLESPKRADTVLALLKDRGFTKTQISSLVKKRPSLLLAHAHNTLLPKLEFFYSIGVSSSDLARTLSSDPTLLTRSIENQIVPSYNFLKSILLSNEKIVSALKRTTWIFLEDYSKNLMPNVERLREIGVTHSCISLLLTNFPEAVLQRHGEFNKVVKEVKEMGFDPKKSIFVMAVHAISGKSNKAIWNKCFEVYKRWDWSKDDIFAAFKKHPHCMMLSEKKIMLAMDFFVNKMGLPSKVIAQCPVLLFFSLEKRIVPRCRVIRVLMNKGLVKKDVSLATVLVPTEKCFLDRFVIKYEEEVPLLLRVYEGKIDVQFCN</sequence>
<evidence type="ECO:0000256" key="2">
    <source>
        <dbReference type="ARBA" id="ARBA00022472"/>
    </source>
</evidence>
<dbReference type="InterPro" id="IPR003690">
    <property type="entry name" value="MTERF"/>
</dbReference>
<dbReference type="Gene3D" id="1.25.70.10">
    <property type="entry name" value="Transcription termination factor 3, mitochondrial"/>
    <property type="match status" value="1"/>
</dbReference>
<dbReference type="InterPro" id="IPR038538">
    <property type="entry name" value="MTERF_sf"/>
</dbReference>
<dbReference type="EMBL" id="EQ973863">
    <property type="protein sequence ID" value="EEF41625.1"/>
    <property type="molecule type" value="Genomic_DNA"/>
</dbReference>
<proteinExistence type="inferred from homology"/>